<dbReference type="GO" id="GO:0006423">
    <property type="term" value="P:cysteinyl-tRNA aminoacylation"/>
    <property type="evidence" value="ECO:0007669"/>
    <property type="project" value="UniProtKB-UniRule"/>
</dbReference>
<dbReference type="EMBL" id="UGHV01000001">
    <property type="protein sequence ID" value="STO96525.1"/>
    <property type="molecule type" value="Genomic_DNA"/>
</dbReference>
<dbReference type="InterPro" id="IPR056411">
    <property type="entry name" value="CysS_C"/>
</dbReference>
<dbReference type="PANTHER" id="PTHR10890:SF3">
    <property type="entry name" value="CYSTEINE--TRNA LIGASE, CYTOPLASMIC"/>
    <property type="match status" value="1"/>
</dbReference>
<evidence type="ECO:0000256" key="6">
    <source>
        <dbReference type="ARBA" id="ARBA00022723"/>
    </source>
</evidence>
<dbReference type="SUPFAM" id="SSF52374">
    <property type="entry name" value="Nucleotidylyl transferase"/>
    <property type="match status" value="1"/>
</dbReference>
<dbReference type="InterPro" id="IPR014729">
    <property type="entry name" value="Rossmann-like_a/b/a_fold"/>
</dbReference>
<dbReference type="Proteomes" id="UP000254841">
    <property type="component" value="Unassembled WGS sequence"/>
</dbReference>
<dbReference type="Pfam" id="PF01406">
    <property type="entry name" value="tRNA-synt_1e"/>
    <property type="match status" value="1"/>
</dbReference>
<reference evidence="17 18" key="1">
    <citation type="submission" date="2018-06" db="EMBL/GenBank/DDBJ databases">
        <authorList>
            <consortium name="Pathogen Informatics"/>
            <person name="Doyle S."/>
        </authorList>
    </citation>
    <scope>NUCLEOTIDE SEQUENCE [LARGE SCALE GENOMIC DNA]</scope>
    <source>
        <strain evidence="17 18">NCTC12410</strain>
    </source>
</reference>
<dbReference type="PANTHER" id="PTHR10890">
    <property type="entry name" value="CYSTEINYL-TRNA SYNTHETASE"/>
    <property type="match status" value="1"/>
</dbReference>
<feature type="domain" description="Cysteinyl-tRNA synthetase class Ia DALR" evidence="15">
    <location>
        <begin position="362"/>
        <end position="414"/>
    </location>
</feature>
<dbReference type="AlphaFoldDB" id="A0A377J2K0"/>
<protein>
    <recommendedName>
        <fullName evidence="12">Cysteine--tRNA ligase</fullName>
        <ecNumber evidence="12">6.1.1.16</ecNumber>
    </recommendedName>
    <alternativeName>
        <fullName evidence="12">Cysteinyl-tRNA synthetase</fullName>
        <shortName evidence="12">CysRS</shortName>
    </alternativeName>
</protein>
<dbReference type="GO" id="GO:0008270">
    <property type="term" value="F:zinc ion binding"/>
    <property type="evidence" value="ECO:0007669"/>
    <property type="project" value="UniProtKB-UniRule"/>
</dbReference>
<keyword evidence="4 12" id="KW-0963">Cytoplasm</keyword>
<evidence type="ECO:0000313" key="17">
    <source>
        <dbReference type="EMBL" id="STO96525.1"/>
    </source>
</evidence>
<dbReference type="Gene3D" id="3.40.50.620">
    <property type="entry name" value="HUPs"/>
    <property type="match status" value="1"/>
</dbReference>
<evidence type="ECO:0000256" key="9">
    <source>
        <dbReference type="ARBA" id="ARBA00022840"/>
    </source>
</evidence>
<evidence type="ECO:0000256" key="12">
    <source>
        <dbReference type="HAMAP-Rule" id="MF_00041"/>
    </source>
</evidence>
<evidence type="ECO:0000259" key="16">
    <source>
        <dbReference type="Pfam" id="PF23493"/>
    </source>
</evidence>
<keyword evidence="5 12" id="KW-0436">Ligase</keyword>
<dbReference type="EC" id="6.1.1.16" evidence="12"/>
<evidence type="ECO:0000256" key="8">
    <source>
        <dbReference type="ARBA" id="ARBA00022833"/>
    </source>
</evidence>
<evidence type="ECO:0000256" key="13">
    <source>
        <dbReference type="SAM" id="MobiDB-lite"/>
    </source>
</evidence>
<evidence type="ECO:0000256" key="11">
    <source>
        <dbReference type="ARBA" id="ARBA00023146"/>
    </source>
</evidence>
<dbReference type="InterPro" id="IPR024909">
    <property type="entry name" value="Cys-tRNA/MSH_ligase"/>
</dbReference>
<evidence type="ECO:0000313" key="18">
    <source>
        <dbReference type="Proteomes" id="UP000254841"/>
    </source>
</evidence>
<feature type="short sequence motif" description="'KMSKS' region" evidence="12">
    <location>
        <begin position="270"/>
        <end position="274"/>
    </location>
</feature>
<feature type="binding site" evidence="12">
    <location>
        <position position="27"/>
    </location>
    <ligand>
        <name>Zn(2+)</name>
        <dbReference type="ChEBI" id="CHEBI:29105"/>
    </ligand>
</feature>
<evidence type="ECO:0000256" key="7">
    <source>
        <dbReference type="ARBA" id="ARBA00022741"/>
    </source>
</evidence>
<evidence type="ECO:0000256" key="2">
    <source>
        <dbReference type="ARBA" id="ARBA00005594"/>
    </source>
</evidence>
<feature type="domain" description="Cysteinyl-tRNA ligase anticodon binding" evidence="16">
    <location>
        <begin position="433"/>
        <end position="477"/>
    </location>
</feature>
<feature type="binding site" evidence="12">
    <location>
        <position position="208"/>
    </location>
    <ligand>
        <name>Zn(2+)</name>
        <dbReference type="ChEBI" id="CHEBI:29105"/>
    </ligand>
</feature>
<feature type="binding site" evidence="12">
    <location>
        <position position="242"/>
    </location>
    <ligand>
        <name>Zn(2+)</name>
        <dbReference type="ChEBI" id="CHEBI:29105"/>
    </ligand>
</feature>
<dbReference type="GO" id="GO:0005524">
    <property type="term" value="F:ATP binding"/>
    <property type="evidence" value="ECO:0007669"/>
    <property type="project" value="UniProtKB-UniRule"/>
</dbReference>
<feature type="binding site" evidence="12">
    <location>
        <position position="273"/>
    </location>
    <ligand>
        <name>ATP</name>
        <dbReference type="ChEBI" id="CHEBI:30616"/>
    </ligand>
</feature>
<evidence type="ECO:0000256" key="10">
    <source>
        <dbReference type="ARBA" id="ARBA00022917"/>
    </source>
</evidence>
<dbReference type="SUPFAM" id="SSF47323">
    <property type="entry name" value="Anticodon-binding domain of a subclass of class I aminoacyl-tRNA synthetases"/>
    <property type="match status" value="1"/>
</dbReference>
<dbReference type="InterPro" id="IPR015273">
    <property type="entry name" value="Cys-tRNA-synt_Ia_DALR"/>
</dbReference>
<keyword evidence="11 12" id="KW-0030">Aminoacyl-tRNA synthetase</keyword>
<comment type="cofactor">
    <cofactor evidence="12">
        <name>Zn(2+)</name>
        <dbReference type="ChEBI" id="CHEBI:29105"/>
    </cofactor>
    <text evidence="12">Binds 1 zinc ion per subunit.</text>
</comment>
<evidence type="ECO:0000256" key="1">
    <source>
        <dbReference type="ARBA" id="ARBA00004496"/>
    </source>
</evidence>
<dbReference type="InterPro" id="IPR009080">
    <property type="entry name" value="tRNAsynth_Ia_anticodon-bd"/>
</dbReference>
<dbReference type="InterPro" id="IPR015803">
    <property type="entry name" value="Cys-tRNA-ligase"/>
</dbReference>
<keyword evidence="10 12" id="KW-0648">Protein biosynthesis</keyword>
<evidence type="ECO:0000259" key="15">
    <source>
        <dbReference type="Pfam" id="PF09190"/>
    </source>
</evidence>
<keyword evidence="7 12" id="KW-0547">Nucleotide-binding</keyword>
<keyword evidence="6 12" id="KW-0479">Metal-binding</keyword>
<proteinExistence type="inferred from homology"/>
<name>A0A377J2K0_9HELI</name>
<dbReference type="Gene3D" id="1.20.120.1910">
    <property type="entry name" value="Cysteine-tRNA ligase, C-terminal anti-codon recognition domain"/>
    <property type="match status" value="1"/>
</dbReference>
<feature type="compositionally biased region" description="Basic and acidic residues" evidence="13">
    <location>
        <begin position="156"/>
        <end position="172"/>
    </location>
</feature>
<dbReference type="NCBIfam" id="TIGR00435">
    <property type="entry name" value="cysS"/>
    <property type="match status" value="1"/>
</dbReference>
<dbReference type="GO" id="GO:0005829">
    <property type="term" value="C:cytosol"/>
    <property type="evidence" value="ECO:0007669"/>
    <property type="project" value="TreeGrafter"/>
</dbReference>
<dbReference type="Pfam" id="PF09190">
    <property type="entry name" value="DALR_2"/>
    <property type="match status" value="1"/>
</dbReference>
<dbReference type="HAMAP" id="MF_00041">
    <property type="entry name" value="Cys_tRNA_synth"/>
    <property type="match status" value="1"/>
</dbReference>
<evidence type="ECO:0000256" key="4">
    <source>
        <dbReference type="ARBA" id="ARBA00022490"/>
    </source>
</evidence>
<comment type="similarity">
    <text evidence="2 12">Belongs to the class-I aminoacyl-tRNA synthetase family.</text>
</comment>
<comment type="subunit">
    <text evidence="3 12">Monomer.</text>
</comment>
<dbReference type="GO" id="GO:0004817">
    <property type="term" value="F:cysteine-tRNA ligase activity"/>
    <property type="evidence" value="ECO:0007669"/>
    <property type="project" value="UniProtKB-UniRule"/>
</dbReference>
<comment type="subcellular location">
    <subcellularLocation>
        <location evidence="1 12">Cytoplasm</location>
    </subcellularLocation>
</comment>
<feature type="region of interest" description="Disordered" evidence="13">
    <location>
        <begin position="153"/>
        <end position="172"/>
    </location>
</feature>
<accession>A0A377J2K0</accession>
<sequence length="484" mass="54492">MKIYDTRVKKKLEFVPLKDKAARIYVCGPTVYDDAHLGHARSSIAFDLLCRTLRALGYDVLFVKNFTDIDDKIIKKAKESGISVAEVAESYIQAYLRDMDALLVRRPDIMPKATENLSAMAALITKLLDKGIAYKLDSGDIYLNVQQDPRYGEISGRGRDDENQARIHNDEQKRDERDFALWKSYKGADDFGYESALGLGRPGWHIECSAMIEEVLAYQNKEFAIDIHGGGADLLFPHHENEACQSRCATGRELAKYWMHNGFVNIDGQKMSKSLGNSFYIKDALKTYSGEVVRNYLLGTHYRALLHFNEEDMLLAKKRLDKIYRLKQRVASGFSGGLSGARAAMQTTPIKMECEFCAEILESMSDDLNISKALSALEEMIHSANTSLDSTPKDKELKLRILTSLDFIWELLGIGGGDCVEYFQQGVGWEQRARIEELIAQRTQAKKARDFARADAIRTELESMGIVLSDTSDGTIWEVSLGEI</sequence>
<dbReference type="InterPro" id="IPR032678">
    <property type="entry name" value="tRNA-synt_1_cat_dom"/>
</dbReference>
<dbReference type="PRINTS" id="PR00983">
    <property type="entry name" value="TRNASYNTHCYS"/>
</dbReference>
<evidence type="ECO:0000256" key="3">
    <source>
        <dbReference type="ARBA" id="ARBA00011245"/>
    </source>
</evidence>
<comment type="catalytic activity">
    <reaction evidence="12">
        <text>tRNA(Cys) + L-cysteine + ATP = L-cysteinyl-tRNA(Cys) + AMP + diphosphate</text>
        <dbReference type="Rhea" id="RHEA:17773"/>
        <dbReference type="Rhea" id="RHEA-COMP:9661"/>
        <dbReference type="Rhea" id="RHEA-COMP:9679"/>
        <dbReference type="ChEBI" id="CHEBI:30616"/>
        <dbReference type="ChEBI" id="CHEBI:33019"/>
        <dbReference type="ChEBI" id="CHEBI:35235"/>
        <dbReference type="ChEBI" id="CHEBI:78442"/>
        <dbReference type="ChEBI" id="CHEBI:78517"/>
        <dbReference type="ChEBI" id="CHEBI:456215"/>
        <dbReference type="EC" id="6.1.1.16"/>
    </reaction>
</comment>
<evidence type="ECO:0000256" key="5">
    <source>
        <dbReference type="ARBA" id="ARBA00022598"/>
    </source>
</evidence>
<dbReference type="Pfam" id="PF23493">
    <property type="entry name" value="CysS_C"/>
    <property type="match status" value="1"/>
</dbReference>
<keyword evidence="9 12" id="KW-0067">ATP-binding</keyword>
<dbReference type="RefSeq" id="WP_181814281.1">
    <property type="nucleotide sequence ID" value="NZ_UGHV01000001.1"/>
</dbReference>
<dbReference type="CDD" id="cd00672">
    <property type="entry name" value="CysRS_core"/>
    <property type="match status" value="1"/>
</dbReference>
<feature type="domain" description="tRNA synthetases class I catalytic" evidence="14">
    <location>
        <begin position="14"/>
        <end position="317"/>
    </location>
</feature>
<organism evidence="17 18">
    <name type="scientific">Helicobacter canis</name>
    <dbReference type="NCBI Taxonomy" id="29419"/>
    <lineage>
        <taxon>Bacteria</taxon>
        <taxon>Pseudomonadati</taxon>
        <taxon>Campylobacterota</taxon>
        <taxon>Epsilonproteobacteria</taxon>
        <taxon>Campylobacterales</taxon>
        <taxon>Helicobacteraceae</taxon>
        <taxon>Helicobacter</taxon>
    </lineage>
</organism>
<feature type="binding site" evidence="12">
    <location>
        <position position="238"/>
    </location>
    <ligand>
        <name>Zn(2+)</name>
        <dbReference type="ChEBI" id="CHEBI:29105"/>
    </ligand>
</feature>
<keyword evidence="8 12" id="KW-0862">Zinc</keyword>
<feature type="short sequence motif" description="'HIGH' region" evidence="12">
    <location>
        <begin position="29"/>
        <end position="39"/>
    </location>
</feature>
<gene>
    <name evidence="12 17" type="primary">cysS</name>
    <name evidence="17" type="ORF">NCTC12410_00338</name>
</gene>
<evidence type="ECO:0000259" key="14">
    <source>
        <dbReference type="Pfam" id="PF01406"/>
    </source>
</evidence>